<protein>
    <submittedName>
        <fullName evidence="2">Uncharacterized protein</fullName>
    </submittedName>
</protein>
<sequence>MADTSEETQLSGPSVLNTITIGGTQPGTPEYDLGKVVLALELIVQYKDQVSSSPVSHSLPSMIEYRESSYRKEADIVREDLRTLGITLPDSWGLSPAGDVVATVSAARRCVAAFVSRYQETSITNYNPVKNGSHLQLFDKARRNCLSLLDEADYTDCELFGVSDNVKAVRGEP</sequence>
<name>A0A4Q1BE46_TREME</name>
<evidence type="ECO:0000313" key="3">
    <source>
        <dbReference type="Proteomes" id="UP000289152"/>
    </source>
</evidence>
<feature type="region of interest" description="Disordered" evidence="1">
    <location>
        <begin position="1"/>
        <end position="23"/>
    </location>
</feature>
<organism evidence="2 3">
    <name type="scientific">Tremella mesenterica</name>
    <name type="common">Jelly fungus</name>
    <dbReference type="NCBI Taxonomy" id="5217"/>
    <lineage>
        <taxon>Eukaryota</taxon>
        <taxon>Fungi</taxon>
        <taxon>Dikarya</taxon>
        <taxon>Basidiomycota</taxon>
        <taxon>Agaricomycotina</taxon>
        <taxon>Tremellomycetes</taxon>
        <taxon>Tremellales</taxon>
        <taxon>Tremellaceae</taxon>
        <taxon>Tremella</taxon>
    </lineage>
</organism>
<accession>A0A4Q1BE46</accession>
<dbReference type="AlphaFoldDB" id="A0A4Q1BE46"/>
<comment type="caution">
    <text evidence="2">The sequence shown here is derived from an EMBL/GenBank/DDBJ whole genome shotgun (WGS) entry which is preliminary data.</text>
</comment>
<dbReference type="Proteomes" id="UP000289152">
    <property type="component" value="Unassembled WGS sequence"/>
</dbReference>
<evidence type="ECO:0000313" key="2">
    <source>
        <dbReference type="EMBL" id="RXK35275.1"/>
    </source>
</evidence>
<keyword evidence="3" id="KW-1185">Reference proteome</keyword>
<dbReference type="VEuPathDB" id="FungiDB:TREMEDRAFT_63409"/>
<evidence type="ECO:0000256" key="1">
    <source>
        <dbReference type="SAM" id="MobiDB-lite"/>
    </source>
</evidence>
<dbReference type="EMBL" id="SDIL01000147">
    <property type="protein sequence ID" value="RXK35275.1"/>
    <property type="molecule type" value="Genomic_DNA"/>
</dbReference>
<dbReference type="InParanoid" id="A0A4Q1BE46"/>
<reference evidence="2 3" key="1">
    <citation type="submission" date="2016-06" db="EMBL/GenBank/DDBJ databases">
        <title>Evolution of pathogenesis and genome organization in the Tremellales.</title>
        <authorList>
            <person name="Cuomo C."/>
            <person name="Litvintseva A."/>
            <person name="Heitman J."/>
            <person name="Chen Y."/>
            <person name="Sun S."/>
            <person name="Springer D."/>
            <person name="Dromer F."/>
            <person name="Young S."/>
            <person name="Zeng Q."/>
            <person name="Chapman S."/>
            <person name="Gujja S."/>
            <person name="Saif S."/>
            <person name="Birren B."/>
        </authorList>
    </citation>
    <scope>NUCLEOTIDE SEQUENCE [LARGE SCALE GENOMIC DNA]</scope>
    <source>
        <strain evidence="2 3">ATCC 28783</strain>
    </source>
</reference>
<feature type="compositionally biased region" description="Polar residues" evidence="1">
    <location>
        <begin position="7"/>
        <end position="17"/>
    </location>
</feature>
<gene>
    <name evidence="2" type="ORF">M231_07473</name>
</gene>
<proteinExistence type="predicted"/>